<feature type="region of interest" description="Disordered" evidence="1">
    <location>
        <begin position="1"/>
        <end position="27"/>
    </location>
</feature>
<dbReference type="Pfam" id="PF15892">
    <property type="entry name" value="BNR_4"/>
    <property type="match status" value="1"/>
</dbReference>
<dbReference type="EMBL" id="CP062916">
    <property type="protein sequence ID" value="QPF07054.1"/>
    <property type="molecule type" value="Genomic_DNA"/>
</dbReference>
<organism evidence="2 3">
    <name type="scientific">Raoultella terrigena</name>
    <name type="common">Klebsiella terrigena</name>
    <dbReference type="NCBI Taxonomy" id="577"/>
    <lineage>
        <taxon>Bacteria</taxon>
        <taxon>Pseudomonadati</taxon>
        <taxon>Pseudomonadota</taxon>
        <taxon>Gammaproteobacteria</taxon>
        <taxon>Enterobacterales</taxon>
        <taxon>Enterobacteriaceae</taxon>
        <taxon>Klebsiella/Raoultella group</taxon>
        <taxon>Raoultella</taxon>
    </lineage>
</organism>
<dbReference type="Proteomes" id="UP000594500">
    <property type="component" value="Chromosome"/>
</dbReference>
<proteinExistence type="predicted"/>
<dbReference type="AlphaFoldDB" id="A0AAP9XLW8"/>
<evidence type="ECO:0000313" key="2">
    <source>
        <dbReference type="EMBL" id="QPF07054.1"/>
    </source>
</evidence>
<name>A0AAP9XLW8_RAOTE</name>
<sequence>MAQRYNTGNPRPSNSMKDVNDNTLANDDYLNSEADTFIDRLRDERDTLRGSTKKMFAVGSAAVKVAQDSITILGLPFTTREEAQATADEGKIPVGAVTWARNVGDASLADELINNGGTLEITGRNMPSQSGVDKAIGYVLNGAYPTDNSTSWEITNNLVMFSDGSTAANASWNAYYIPCKKMDQIDYFGVINTTTVGSISAWIIQCDANKKYVKTLTTTVSTGVATQQGTVHGTATQDGFFYVRVRNSANPNWNINYQKKRLITSDNYLTGVSQISKGLWPESASSIWSITTKFVIFSGGLSGTYDDWDAYYVPCRKGDLFEYYGSINTSTVGGISGWIIQCDPDKKYVSDLATSISTGIPAEQGVLFGTAVQDGYVYIRVRNNSNPAWYINFLKKHLLISSELGAPGGVAEYDALKAVSDNGKTTDYTKNGNYYAFGTVINFDGTINNNAGNDWLAYYLPVSEGDKVTMSGICGAATVGAKMAYFIQLDHDRNFIEPLDIYTSTGQQNVQMTRSVFASQDGVMYVRVRRILGGVAQDYSVTAFQRSYKLLQDIYALQNQVDDLINNGAVQTSVIGATLEKLPIKFDNRYNYNEQMFIQDNVVVAGNYTFVVGTRNSRHSMIMRKDNMSSVWTYFDLHYVTGNPLASPTAEDCHNGYSLGVTKDGYIIVSGNMHADPCCAVISNVLYDITAWTAISYTASPQVSYPRFVKYPDGISQAFWRQGVSAAGQYFSALFDDTTRTFDAVFQIVATDLNVNAYEQRLGIGRDGSLHMCFGLRVDAGTADANRGLYYVKLMDKGLTWTNAAGTVNYPAPLTETNSEKIADIALYSGYVNQNGGACDYDGHYHTSL</sequence>
<accession>A0AAP9XLW8</accession>
<feature type="compositionally biased region" description="Polar residues" evidence="1">
    <location>
        <begin position="1"/>
        <end position="25"/>
    </location>
</feature>
<protein>
    <submittedName>
        <fullName evidence="2">BNR-4 repeat-containing protein</fullName>
    </submittedName>
</protein>
<reference evidence="2 3" key="1">
    <citation type="submission" date="2020-10" db="EMBL/GenBank/DDBJ databases">
        <title>Resistance determinants and their genetic context in bacteria from a longitudinal study of pigs reared under conventional and antibiotic-free husbandry practices.</title>
        <authorList>
            <person name="Poulin-Laprade D."/>
            <person name="Brouard J.-S."/>
            <person name="Gagnon N."/>
            <person name="Turcotte A."/>
            <person name="Langlois A."/>
            <person name="Matte J.J."/>
            <person name="Carrillo C.D."/>
            <person name="Zaheer R."/>
            <person name="McAllister T."/>
            <person name="Topp E."/>
            <person name="Talbot G."/>
        </authorList>
    </citation>
    <scope>NUCLEOTIDE SEQUENCE [LARGE SCALE GENOMIC DNA]</scope>
    <source>
        <strain evidence="2 3">Res13-Abat-PEB01-P1-04-A</strain>
    </source>
</reference>
<dbReference type="RefSeq" id="WP_195709559.1">
    <property type="nucleotide sequence ID" value="NZ_CP062916.1"/>
</dbReference>
<evidence type="ECO:0000313" key="3">
    <source>
        <dbReference type="Proteomes" id="UP000594500"/>
    </source>
</evidence>
<evidence type="ECO:0000256" key="1">
    <source>
        <dbReference type="SAM" id="MobiDB-lite"/>
    </source>
</evidence>
<gene>
    <name evidence="2" type="ORF">IMO34_17070</name>
</gene>